<name>A0ABR7IF21_9FIRM</name>
<comment type="caution">
    <text evidence="1">The sequence shown here is derived from an EMBL/GenBank/DDBJ whole genome shotgun (WGS) entry which is preliminary data.</text>
</comment>
<dbReference type="Proteomes" id="UP000649826">
    <property type="component" value="Unassembled WGS sequence"/>
</dbReference>
<dbReference type="InterPro" id="IPR015424">
    <property type="entry name" value="PyrdxlP-dep_Trfase"/>
</dbReference>
<proteinExistence type="predicted"/>
<dbReference type="EMBL" id="JACOQG010000002">
    <property type="protein sequence ID" value="MBC5778584.1"/>
    <property type="molecule type" value="Genomic_DNA"/>
</dbReference>
<evidence type="ECO:0000313" key="1">
    <source>
        <dbReference type="EMBL" id="MBC5778584.1"/>
    </source>
</evidence>
<sequence>MKKEIGGYFQLEELQGTEYYPDLYRVNLGRTALLWLLQTKGYKKIILPVFLCASVTETCEENHIQIEFYHLDENLNVKYPRKKLDEDEVLYLVNYYGQLTDEQILEYSRIYGNIIVDHTHAFFQKPLPGIDTLYSCRKFWGVSDGAYLSTDAGFTGEIPQDYSADRMKHILGRYERDAGTYYKDMLKNAAGYEHMEIRRMSALTRNLLKGIDYEKAAKKREENYEILAGLLGSDSVFNRVIPKAPFVYPYFHVNGSELRKRLAEHKIFVPVYWKNVMETCDRDSLEYHWAADILPLPCDQRYGPEEMEYMAAVVKECEEIK</sequence>
<evidence type="ECO:0000313" key="2">
    <source>
        <dbReference type="Proteomes" id="UP000649826"/>
    </source>
</evidence>
<keyword evidence="2" id="KW-1185">Reference proteome</keyword>
<dbReference type="RefSeq" id="WP_186994144.1">
    <property type="nucleotide sequence ID" value="NZ_JACOQG010000002.1"/>
</dbReference>
<dbReference type="SUPFAM" id="SSF53383">
    <property type="entry name" value="PLP-dependent transferases"/>
    <property type="match status" value="1"/>
</dbReference>
<organism evidence="1 2">
    <name type="scientific">Blautia difficilis</name>
    <dbReference type="NCBI Taxonomy" id="2763027"/>
    <lineage>
        <taxon>Bacteria</taxon>
        <taxon>Bacillati</taxon>
        <taxon>Bacillota</taxon>
        <taxon>Clostridia</taxon>
        <taxon>Lachnospirales</taxon>
        <taxon>Lachnospiraceae</taxon>
        <taxon>Blautia</taxon>
    </lineage>
</organism>
<evidence type="ECO:0008006" key="3">
    <source>
        <dbReference type="Google" id="ProtNLM"/>
    </source>
</evidence>
<reference evidence="1 2" key="1">
    <citation type="submission" date="2020-08" db="EMBL/GenBank/DDBJ databases">
        <title>Genome public.</title>
        <authorList>
            <person name="Liu C."/>
            <person name="Sun Q."/>
        </authorList>
    </citation>
    <scope>NUCLEOTIDE SEQUENCE [LARGE SCALE GENOMIC DNA]</scope>
    <source>
        <strain evidence="1 2">M29</strain>
    </source>
</reference>
<gene>
    <name evidence="1" type="ORF">H8Z82_02695</name>
</gene>
<protein>
    <recommendedName>
        <fullName evidence="3">DegT/DnrJ/EryC1/StrS aminotransferase family protein</fullName>
    </recommendedName>
</protein>
<accession>A0ABR7IF21</accession>